<keyword evidence="1" id="KW-0479">Metal-binding</keyword>
<dbReference type="Gene3D" id="3.40.630.10">
    <property type="entry name" value="Zn peptidases"/>
    <property type="match status" value="1"/>
</dbReference>
<evidence type="ECO:0000313" key="6">
    <source>
        <dbReference type="Proteomes" id="UP000460435"/>
    </source>
</evidence>
<dbReference type="PANTHER" id="PTHR43808:SF9">
    <property type="entry name" value="BLL0789 PROTEIN"/>
    <property type="match status" value="1"/>
</dbReference>
<evidence type="ECO:0000256" key="3">
    <source>
        <dbReference type="PIRSR" id="PIRSR037238-1"/>
    </source>
</evidence>
<dbReference type="GO" id="GO:0016787">
    <property type="term" value="F:hydrolase activity"/>
    <property type="evidence" value="ECO:0007669"/>
    <property type="project" value="UniProtKB-KW"/>
</dbReference>
<dbReference type="Proteomes" id="UP000460435">
    <property type="component" value="Unassembled WGS sequence"/>
</dbReference>
<keyword evidence="6" id="KW-1185">Reference proteome</keyword>
<protein>
    <submittedName>
        <fullName evidence="5">M20/M25/M40 family metallo-hydrolase</fullName>
    </submittedName>
</protein>
<evidence type="ECO:0000256" key="2">
    <source>
        <dbReference type="ARBA" id="ARBA00022801"/>
    </source>
</evidence>
<dbReference type="AlphaFoldDB" id="A0A7K3M6E5"/>
<evidence type="ECO:0000313" key="5">
    <source>
        <dbReference type="EMBL" id="NDL58894.1"/>
    </source>
</evidence>
<dbReference type="GO" id="GO:0046872">
    <property type="term" value="F:metal ion binding"/>
    <property type="evidence" value="ECO:0007669"/>
    <property type="project" value="UniProtKB-KW"/>
</dbReference>
<accession>A0A7K3M6E5</accession>
<sequence>MAEDLRRLVTCESPSADLAAIARSADVVAELGSRLTGAEPERIELGGCTHLRWRFGAGDQVLLLGHHDTVWPLGSLDKHPWRVAGGLAYGPGCFDMKAGLVQMFHALASLPSPRGVTVLVSGDEELGAPTSRELIQDEARRCASALVLEGSADGGRLKTARKGIALYELRVRGRAAHAGLEPWQGVNASVELAHQILALAELGTGPDGTTVTPTLMTGGTASNTVPAEASVKVDVRVPSVAEHRRVDAAIRGLTPRLAGAGLDVVAGPAHPPLEPDSSADLYALAEEVAAELRIDPLGWAHVGGGSDGNLTAGAGTPTLDGLGAVGGNAHAPGEHVVLEHMPVRTSVVVGLLHRLLGA</sequence>
<gene>
    <name evidence="5" type="ORF">F7O44_17640</name>
</gene>
<organism evidence="5 6">
    <name type="scientific">Phytoactinopolyspora mesophila</name>
    <dbReference type="NCBI Taxonomy" id="2650750"/>
    <lineage>
        <taxon>Bacteria</taxon>
        <taxon>Bacillati</taxon>
        <taxon>Actinomycetota</taxon>
        <taxon>Actinomycetes</taxon>
        <taxon>Jiangellales</taxon>
        <taxon>Jiangellaceae</taxon>
        <taxon>Phytoactinopolyspora</taxon>
    </lineage>
</organism>
<feature type="active site" evidence="3">
    <location>
        <position position="68"/>
    </location>
</feature>
<dbReference type="SUPFAM" id="SSF53187">
    <property type="entry name" value="Zn-dependent exopeptidases"/>
    <property type="match status" value="1"/>
</dbReference>
<dbReference type="PANTHER" id="PTHR43808">
    <property type="entry name" value="ACETYLORNITHINE DEACETYLASE"/>
    <property type="match status" value="1"/>
</dbReference>
<name>A0A7K3M6E5_9ACTN</name>
<feature type="active site" description="Proton acceptor" evidence="3">
    <location>
        <position position="124"/>
    </location>
</feature>
<comment type="caution">
    <text evidence="5">The sequence shown here is derived from an EMBL/GenBank/DDBJ whole genome shotgun (WGS) entry which is preliminary data.</text>
</comment>
<keyword evidence="2 5" id="KW-0378">Hydrolase</keyword>
<dbReference type="InterPro" id="IPR017150">
    <property type="entry name" value="Pept_M20_glutamate_carboxypep"/>
</dbReference>
<dbReference type="InterPro" id="IPR002933">
    <property type="entry name" value="Peptidase_M20"/>
</dbReference>
<dbReference type="SUPFAM" id="SSF55031">
    <property type="entry name" value="Bacterial exopeptidase dimerisation domain"/>
    <property type="match status" value="1"/>
</dbReference>
<dbReference type="InterPro" id="IPR050072">
    <property type="entry name" value="Peptidase_M20A"/>
</dbReference>
<dbReference type="Pfam" id="PF07687">
    <property type="entry name" value="M20_dimer"/>
    <property type="match status" value="1"/>
</dbReference>
<evidence type="ECO:0000256" key="1">
    <source>
        <dbReference type="ARBA" id="ARBA00022723"/>
    </source>
</evidence>
<dbReference type="InterPro" id="IPR036264">
    <property type="entry name" value="Bact_exopeptidase_dim_dom"/>
</dbReference>
<dbReference type="PIRSF" id="PIRSF037238">
    <property type="entry name" value="Carboxypeptidase_G2"/>
    <property type="match status" value="1"/>
</dbReference>
<dbReference type="CDD" id="cd03885">
    <property type="entry name" value="M20_CPDG2"/>
    <property type="match status" value="1"/>
</dbReference>
<feature type="domain" description="Peptidase M20 dimerisation" evidence="4">
    <location>
        <begin position="159"/>
        <end position="251"/>
    </location>
</feature>
<dbReference type="EMBL" id="WLZY01000006">
    <property type="protein sequence ID" value="NDL58894.1"/>
    <property type="molecule type" value="Genomic_DNA"/>
</dbReference>
<dbReference type="Gene3D" id="3.30.70.360">
    <property type="match status" value="1"/>
</dbReference>
<reference evidence="5 6" key="1">
    <citation type="submission" date="2019-11" db="EMBL/GenBank/DDBJ databases">
        <authorList>
            <person name="Li X.-J."/>
            <person name="Feng X.-M."/>
        </authorList>
    </citation>
    <scope>NUCLEOTIDE SEQUENCE [LARGE SCALE GENOMIC DNA]</scope>
    <source>
        <strain evidence="5 6">XMNu-373</strain>
    </source>
</reference>
<dbReference type="Pfam" id="PF01546">
    <property type="entry name" value="Peptidase_M20"/>
    <property type="match status" value="1"/>
</dbReference>
<dbReference type="InterPro" id="IPR011650">
    <property type="entry name" value="Peptidase_M20_dimer"/>
</dbReference>
<proteinExistence type="predicted"/>
<evidence type="ECO:0000259" key="4">
    <source>
        <dbReference type="Pfam" id="PF07687"/>
    </source>
</evidence>